<dbReference type="EMBL" id="LBNQ01000018">
    <property type="protein sequence ID" value="KKW68582.1"/>
    <property type="molecule type" value="Genomic_DNA"/>
</dbReference>
<comment type="similarity">
    <text evidence="2">Belongs to the CPA3 antiporters (TC 2.A.63) subunit E family.</text>
</comment>
<sequence length="109" mass="11922">MLWRGLACLRLAVIFLRELALSSWAVARAAFARQPALAPAIIAMPLRLRTEMGIATLANLVSLTPGTTSLHVSQDHRTLYVHCLDGSDVQGVINGIRRSFEDVILEIEA</sequence>
<evidence type="ECO:0000256" key="2">
    <source>
        <dbReference type="ARBA" id="ARBA00006228"/>
    </source>
</evidence>
<accession>A0A0U1Q1F6</accession>
<keyword evidence="4" id="KW-0812">Transmembrane</keyword>
<dbReference type="STRING" id="1610491.AAV94_04250"/>
<organism evidence="7 8">
    <name type="scientific">Lampropedia cohaerens</name>
    <dbReference type="NCBI Taxonomy" id="1610491"/>
    <lineage>
        <taxon>Bacteria</taxon>
        <taxon>Pseudomonadati</taxon>
        <taxon>Pseudomonadota</taxon>
        <taxon>Betaproteobacteria</taxon>
        <taxon>Burkholderiales</taxon>
        <taxon>Comamonadaceae</taxon>
        <taxon>Lampropedia</taxon>
    </lineage>
</organism>
<evidence type="ECO:0000256" key="5">
    <source>
        <dbReference type="ARBA" id="ARBA00022989"/>
    </source>
</evidence>
<dbReference type="AlphaFoldDB" id="A0A0U1Q1F6"/>
<dbReference type="Pfam" id="PF01899">
    <property type="entry name" value="MNHE"/>
    <property type="match status" value="1"/>
</dbReference>
<keyword evidence="3" id="KW-1003">Cell membrane</keyword>
<reference evidence="7 8" key="1">
    <citation type="submission" date="2015-05" db="EMBL/GenBank/DDBJ databases">
        <title>Draft genome sequence of Lampropedia sp. CT6, isolated from the microbial mat of a hot water spring, located at Manikaran, India.</title>
        <authorList>
            <person name="Tripathi C."/>
            <person name="Rani P."/>
            <person name="Mahato N.K."/>
            <person name="Lal R."/>
        </authorList>
    </citation>
    <scope>NUCLEOTIDE SEQUENCE [LARGE SCALE GENOMIC DNA]</scope>
    <source>
        <strain evidence="7 8">CT6</strain>
    </source>
</reference>
<evidence type="ECO:0000256" key="3">
    <source>
        <dbReference type="ARBA" id="ARBA00022475"/>
    </source>
</evidence>
<evidence type="ECO:0000256" key="4">
    <source>
        <dbReference type="ARBA" id="ARBA00022692"/>
    </source>
</evidence>
<comment type="subcellular location">
    <subcellularLocation>
        <location evidence="1">Cell membrane</location>
        <topology evidence="1">Multi-pass membrane protein</topology>
    </subcellularLocation>
</comment>
<dbReference type="InterPro" id="IPR002758">
    <property type="entry name" value="Cation_antiport_E"/>
</dbReference>
<dbReference type="PANTHER" id="PTHR34584:SF1">
    <property type="entry name" value="NA(+)_H(+) ANTIPORTER SUBUNIT E1"/>
    <property type="match status" value="1"/>
</dbReference>
<dbReference type="Proteomes" id="UP000050580">
    <property type="component" value="Unassembled WGS sequence"/>
</dbReference>
<dbReference type="GO" id="GO:0008324">
    <property type="term" value="F:monoatomic cation transmembrane transporter activity"/>
    <property type="evidence" value="ECO:0007669"/>
    <property type="project" value="InterPro"/>
</dbReference>
<dbReference type="PANTHER" id="PTHR34584">
    <property type="entry name" value="NA(+)/H(+) ANTIPORTER SUBUNIT E1"/>
    <property type="match status" value="1"/>
</dbReference>
<keyword evidence="6" id="KW-0472">Membrane</keyword>
<evidence type="ECO:0000313" key="7">
    <source>
        <dbReference type="EMBL" id="KKW68582.1"/>
    </source>
</evidence>
<name>A0A0U1Q1F6_9BURK</name>
<gene>
    <name evidence="7" type="ORF">AAV94_04250</name>
</gene>
<evidence type="ECO:0008006" key="9">
    <source>
        <dbReference type="Google" id="ProtNLM"/>
    </source>
</evidence>
<dbReference type="PATRIC" id="fig|1610491.3.peg.906"/>
<proteinExistence type="inferred from homology"/>
<protein>
    <recommendedName>
        <fullName evidence="9">Sodium:proton antiporter</fullName>
    </recommendedName>
</protein>
<comment type="caution">
    <text evidence="7">The sequence shown here is derived from an EMBL/GenBank/DDBJ whole genome shotgun (WGS) entry which is preliminary data.</text>
</comment>
<keyword evidence="5" id="KW-1133">Transmembrane helix</keyword>
<keyword evidence="8" id="KW-1185">Reference proteome</keyword>
<evidence type="ECO:0000256" key="1">
    <source>
        <dbReference type="ARBA" id="ARBA00004651"/>
    </source>
</evidence>
<evidence type="ECO:0000256" key="6">
    <source>
        <dbReference type="ARBA" id="ARBA00023136"/>
    </source>
</evidence>
<dbReference type="GO" id="GO:0005886">
    <property type="term" value="C:plasma membrane"/>
    <property type="evidence" value="ECO:0007669"/>
    <property type="project" value="UniProtKB-SubCell"/>
</dbReference>
<evidence type="ECO:0000313" key="8">
    <source>
        <dbReference type="Proteomes" id="UP000050580"/>
    </source>
</evidence>